<dbReference type="PANTHER" id="PTHR35091:SF2">
    <property type="entry name" value="FLAGELLAR PROTEIN FLIL"/>
    <property type="match status" value="1"/>
</dbReference>
<dbReference type="RefSeq" id="WP_354009568.1">
    <property type="nucleotide sequence ID" value="NZ_JBEWTA010000001.1"/>
</dbReference>
<evidence type="ECO:0000256" key="5">
    <source>
        <dbReference type="ARBA" id="ARBA00022500"/>
    </source>
</evidence>
<name>A0ABV2SDC5_9GAMM</name>
<keyword evidence="11" id="KW-0966">Cell projection</keyword>
<evidence type="ECO:0000256" key="8">
    <source>
        <dbReference type="ARBA" id="ARBA00022989"/>
    </source>
</evidence>
<organism evidence="11 12">
    <name type="scientific">Endozoicomonas lisbonensis</name>
    <dbReference type="NCBI Taxonomy" id="3120522"/>
    <lineage>
        <taxon>Bacteria</taxon>
        <taxon>Pseudomonadati</taxon>
        <taxon>Pseudomonadota</taxon>
        <taxon>Gammaproteobacteria</taxon>
        <taxon>Oceanospirillales</taxon>
        <taxon>Endozoicomonadaceae</taxon>
        <taxon>Endozoicomonas</taxon>
    </lineage>
</organism>
<keyword evidence="10" id="KW-0997">Cell inner membrane</keyword>
<dbReference type="Proteomes" id="UP001549366">
    <property type="component" value="Unassembled WGS sequence"/>
</dbReference>
<keyword evidence="12" id="KW-1185">Reference proteome</keyword>
<evidence type="ECO:0000256" key="1">
    <source>
        <dbReference type="ARBA" id="ARBA00002254"/>
    </source>
</evidence>
<evidence type="ECO:0000256" key="9">
    <source>
        <dbReference type="ARBA" id="ARBA00023136"/>
    </source>
</evidence>
<evidence type="ECO:0000313" key="11">
    <source>
        <dbReference type="EMBL" id="MET4755114.1"/>
    </source>
</evidence>
<keyword evidence="11" id="KW-0282">Flagellum</keyword>
<keyword evidence="7 10" id="KW-0283">Flagellar rotation</keyword>
<keyword evidence="9 10" id="KW-0472">Membrane</keyword>
<evidence type="ECO:0000256" key="3">
    <source>
        <dbReference type="ARBA" id="ARBA00008281"/>
    </source>
</evidence>
<keyword evidence="8 10" id="KW-1133">Transmembrane helix</keyword>
<comment type="similarity">
    <text evidence="3 10">Belongs to the FliL family.</text>
</comment>
<dbReference type="Pfam" id="PF03748">
    <property type="entry name" value="FliL"/>
    <property type="match status" value="1"/>
</dbReference>
<evidence type="ECO:0000256" key="10">
    <source>
        <dbReference type="RuleBase" id="RU364125"/>
    </source>
</evidence>
<comment type="subcellular location">
    <subcellularLocation>
        <location evidence="10">Cell inner membrane</location>
    </subcellularLocation>
    <subcellularLocation>
        <location evidence="2">Cell membrane</location>
        <topology evidence="2">Single-pass membrane protein</topology>
    </subcellularLocation>
</comment>
<accession>A0ABV2SDC5</accession>
<comment type="caution">
    <text evidence="11">The sequence shown here is derived from an EMBL/GenBank/DDBJ whole genome shotgun (WGS) entry which is preliminary data.</text>
</comment>
<evidence type="ECO:0000313" key="12">
    <source>
        <dbReference type="Proteomes" id="UP001549366"/>
    </source>
</evidence>
<evidence type="ECO:0000256" key="7">
    <source>
        <dbReference type="ARBA" id="ARBA00022779"/>
    </source>
</evidence>
<feature type="transmembrane region" description="Helical" evidence="10">
    <location>
        <begin position="12"/>
        <end position="30"/>
    </location>
</feature>
<keyword evidence="6 10" id="KW-0812">Transmembrane</keyword>
<protein>
    <recommendedName>
        <fullName evidence="10">Flagellar protein FliL</fullName>
    </recommendedName>
</protein>
<evidence type="ECO:0000256" key="2">
    <source>
        <dbReference type="ARBA" id="ARBA00004162"/>
    </source>
</evidence>
<sequence length="146" mass="16120">MSKEKTGFVRTVSFAVLALVGIAVIWFWVLSGRAGAGMIAPKPVYYEMEPVVVNVSRTGASNRYFKVKPVLVVSHDSSFKEIKHYSPVIRSRLIALYSRESVEGLLAEDGFDSLREKSLAEVHGVIGSNDGVHSVSEVLFNEYVIQ</sequence>
<proteinExistence type="inferred from homology"/>
<comment type="function">
    <text evidence="1 10">Controls the rotational direction of flagella during chemotaxis.</text>
</comment>
<dbReference type="InterPro" id="IPR005503">
    <property type="entry name" value="FliL"/>
</dbReference>
<gene>
    <name evidence="11" type="ORF">V5J35_000306</name>
</gene>
<evidence type="ECO:0000256" key="4">
    <source>
        <dbReference type="ARBA" id="ARBA00022475"/>
    </source>
</evidence>
<keyword evidence="5 10" id="KW-0145">Chemotaxis</keyword>
<evidence type="ECO:0000256" key="6">
    <source>
        <dbReference type="ARBA" id="ARBA00022692"/>
    </source>
</evidence>
<dbReference type="PANTHER" id="PTHR35091">
    <property type="entry name" value="FLAGELLAR PROTEIN FLIL"/>
    <property type="match status" value="1"/>
</dbReference>
<keyword evidence="11" id="KW-0969">Cilium</keyword>
<dbReference type="EMBL" id="JBEWTB010000002">
    <property type="protein sequence ID" value="MET4755114.1"/>
    <property type="molecule type" value="Genomic_DNA"/>
</dbReference>
<reference evidence="11 12" key="1">
    <citation type="submission" date="2024-06" db="EMBL/GenBank/DDBJ databases">
        <title>Genomic Encyclopedia of Type Strains, Phase V (KMG-V): Genome sequencing to study the core and pangenomes of soil and plant-associated prokaryotes.</title>
        <authorList>
            <person name="Whitman W."/>
        </authorList>
    </citation>
    <scope>NUCLEOTIDE SEQUENCE [LARGE SCALE GENOMIC DNA]</scope>
    <source>
        <strain evidence="11 12">NE40</strain>
    </source>
</reference>
<keyword evidence="4" id="KW-1003">Cell membrane</keyword>